<proteinExistence type="predicted"/>
<dbReference type="AlphaFoldDB" id="A0A1M4WN77"/>
<dbReference type="Pfam" id="PF04237">
    <property type="entry name" value="YjbR"/>
    <property type="match status" value="1"/>
</dbReference>
<dbReference type="PANTHER" id="PTHR35145:SF1">
    <property type="entry name" value="CYTOPLASMIC PROTEIN"/>
    <property type="match status" value="1"/>
</dbReference>
<dbReference type="InterPro" id="IPR038056">
    <property type="entry name" value="YjbR-like_sf"/>
</dbReference>
<sequence>MEIELLRSYCLSLPAVTEDIKWGNDLVFSVGSRMFCVTSLDQPLKCSFKVKDDEFEELCATGNFSPAPYMARAKWVLVSNAGVMHNEEWKSRVKQSYELVKNKLTKKERTSLGIN</sequence>
<keyword evidence="1" id="KW-0238">DNA-binding</keyword>
<dbReference type="RefSeq" id="WP_072834354.1">
    <property type="nucleotide sequence ID" value="NZ_FQUU01000004.1"/>
</dbReference>
<dbReference type="InterPro" id="IPR007351">
    <property type="entry name" value="YjbR"/>
</dbReference>
<gene>
    <name evidence="1" type="ORF">SAMN02745131_01156</name>
</gene>
<evidence type="ECO:0000313" key="2">
    <source>
        <dbReference type="Proteomes" id="UP000184048"/>
    </source>
</evidence>
<dbReference type="PANTHER" id="PTHR35145">
    <property type="entry name" value="CYTOPLASMIC PROTEIN-RELATED"/>
    <property type="match status" value="1"/>
</dbReference>
<dbReference type="GO" id="GO:0003677">
    <property type="term" value="F:DNA binding"/>
    <property type="evidence" value="ECO:0007669"/>
    <property type="project" value="UniProtKB-KW"/>
</dbReference>
<organism evidence="1 2">
    <name type="scientific">Flavisolibacter ginsengisoli DSM 18119</name>
    <dbReference type="NCBI Taxonomy" id="1121884"/>
    <lineage>
        <taxon>Bacteria</taxon>
        <taxon>Pseudomonadati</taxon>
        <taxon>Bacteroidota</taxon>
        <taxon>Chitinophagia</taxon>
        <taxon>Chitinophagales</taxon>
        <taxon>Chitinophagaceae</taxon>
        <taxon>Flavisolibacter</taxon>
    </lineage>
</organism>
<dbReference type="OrthoDB" id="9789813at2"/>
<dbReference type="SUPFAM" id="SSF142906">
    <property type="entry name" value="YjbR-like"/>
    <property type="match status" value="1"/>
</dbReference>
<reference evidence="1 2" key="1">
    <citation type="submission" date="2016-11" db="EMBL/GenBank/DDBJ databases">
        <authorList>
            <person name="Jaros S."/>
            <person name="Januszkiewicz K."/>
            <person name="Wedrychowicz H."/>
        </authorList>
    </citation>
    <scope>NUCLEOTIDE SEQUENCE [LARGE SCALE GENOMIC DNA]</scope>
    <source>
        <strain evidence="1 2">DSM 18119</strain>
    </source>
</reference>
<evidence type="ECO:0000313" key="1">
    <source>
        <dbReference type="EMBL" id="SHE82503.1"/>
    </source>
</evidence>
<dbReference type="InterPro" id="IPR058532">
    <property type="entry name" value="YjbR/MT2646/Rv2570-like"/>
</dbReference>
<dbReference type="EMBL" id="FQUU01000004">
    <property type="protein sequence ID" value="SHE82503.1"/>
    <property type="molecule type" value="Genomic_DNA"/>
</dbReference>
<accession>A0A1M4WN77</accession>
<keyword evidence="2" id="KW-1185">Reference proteome</keyword>
<name>A0A1M4WN77_9BACT</name>
<dbReference type="STRING" id="1121884.SAMN02745131_01156"/>
<protein>
    <submittedName>
        <fullName evidence="1">Predicted DNA-binding protein, MmcQ/YjbR family</fullName>
    </submittedName>
</protein>
<dbReference type="Proteomes" id="UP000184048">
    <property type="component" value="Unassembled WGS sequence"/>
</dbReference>
<dbReference type="Gene3D" id="3.90.1150.30">
    <property type="match status" value="1"/>
</dbReference>